<reference evidence="4 5" key="1">
    <citation type="submission" date="2021-06" db="EMBL/GenBank/DDBJ databases">
        <authorList>
            <person name="Palmer J.M."/>
        </authorList>
    </citation>
    <scope>NUCLEOTIDE SEQUENCE [LARGE SCALE GENOMIC DNA]</scope>
    <source>
        <strain evidence="4 5">GA_2019</strain>
        <tissue evidence="4">Muscle</tissue>
    </source>
</reference>
<comment type="caution">
    <text evidence="4">The sequence shown here is derived from an EMBL/GenBank/DDBJ whole genome shotgun (WGS) entry which is preliminary data.</text>
</comment>
<feature type="compositionally biased region" description="Acidic residues" evidence="1">
    <location>
        <begin position="260"/>
        <end position="277"/>
    </location>
</feature>
<organism evidence="4 5">
    <name type="scientific">Goodea atripinnis</name>
    <dbReference type="NCBI Taxonomy" id="208336"/>
    <lineage>
        <taxon>Eukaryota</taxon>
        <taxon>Metazoa</taxon>
        <taxon>Chordata</taxon>
        <taxon>Craniata</taxon>
        <taxon>Vertebrata</taxon>
        <taxon>Euteleostomi</taxon>
        <taxon>Actinopterygii</taxon>
        <taxon>Neopterygii</taxon>
        <taxon>Teleostei</taxon>
        <taxon>Neoteleostei</taxon>
        <taxon>Acanthomorphata</taxon>
        <taxon>Ovalentaria</taxon>
        <taxon>Atherinomorphae</taxon>
        <taxon>Cyprinodontiformes</taxon>
        <taxon>Goodeidae</taxon>
        <taxon>Goodea</taxon>
    </lineage>
</organism>
<evidence type="ECO:0000259" key="3">
    <source>
        <dbReference type="Pfam" id="PF15917"/>
    </source>
</evidence>
<feature type="domain" description="Piezo TM25-28" evidence="3">
    <location>
        <begin position="1"/>
        <end position="305"/>
    </location>
</feature>
<dbReference type="PANTHER" id="PTHR47049">
    <property type="entry name" value="PIEZO-TYPE MECHANOSENSITIVE ION CHANNEL HOMOLOG"/>
    <property type="match status" value="1"/>
</dbReference>
<evidence type="ECO:0000256" key="2">
    <source>
        <dbReference type="SAM" id="Phobius"/>
    </source>
</evidence>
<keyword evidence="5" id="KW-1185">Reference proteome</keyword>
<dbReference type="Pfam" id="PF15917">
    <property type="entry name" value="Piezo_TM25-28"/>
    <property type="match status" value="1"/>
</dbReference>
<keyword evidence="2" id="KW-0472">Membrane</keyword>
<evidence type="ECO:0000313" key="5">
    <source>
        <dbReference type="Proteomes" id="UP001476798"/>
    </source>
</evidence>
<keyword evidence="2" id="KW-0812">Transmembrane</keyword>
<feature type="non-terminal residue" evidence="4">
    <location>
        <position position="1"/>
    </location>
</feature>
<protein>
    <recommendedName>
        <fullName evidence="3">Piezo TM25-28 domain-containing protein</fullName>
    </recommendedName>
</protein>
<sequence length="407" mass="47033">SYLDMVKVFVFSYFFWLVLCLIFITGTTRINIFCLGYLVACFYFMLFGGSVLMQPVRYILRLWDWLIAYTCFVITMKNILSLGACAYLDSLLKNSCWLIQAFSMFCTIKGYDVPEPTDECELPEGEAGIVWDAICFTVLLAQRRVFLSYYFLYVVSDLKSAKILASRGAELFEAKVKKQVAARLKMEEKSVEALKRQMEKIKSKQKAPPAASDQAVSPADQEQATLDDEEKAMRDGGKWWKPWVSRPGVENNCGYHLFESDSEEEEEEATQMKEEEEPPKKKSALQWAYNAWTTSSKSALKDLRKERKKIKKDEKKRAKTELQKQQGIDRTNSSEDELDESAMEEEGEEERENILQRILNMLKFSWVFLQSLIDDLTDGLNAFCKDSLDISKVLRLERALLNQQQKK</sequence>
<proteinExistence type="predicted"/>
<dbReference type="InterPro" id="IPR027272">
    <property type="entry name" value="Piezo"/>
</dbReference>
<feature type="non-terminal residue" evidence="4">
    <location>
        <position position="407"/>
    </location>
</feature>
<name>A0ABV0MEJ3_9TELE</name>
<evidence type="ECO:0000256" key="1">
    <source>
        <dbReference type="SAM" id="MobiDB-lite"/>
    </source>
</evidence>
<dbReference type="Proteomes" id="UP001476798">
    <property type="component" value="Unassembled WGS sequence"/>
</dbReference>
<dbReference type="PANTHER" id="PTHR47049:SF7">
    <property type="entry name" value="PIEZO-TYPE MECHANOSENSITIVE ION CHANNEL COMPONENT 2 ISOFORM X1"/>
    <property type="match status" value="1"/>
</dbReference>
<gene>
    <name evidence="4" type="ORF">GOODEAATRI_002702</name>
</gene>
<feature type="region of interest" description="Disordered" evidence="1">
    <location>
        <begin position="197"/>
        <end position="231"/>
    </location>
</feature>
<dbReference type="InterPro" id="IPR031805">
    <property type="entry name" value="Piezo_TM25-28"/>
</dbReference>
<feature type="compositionally biased region" description="Basic and acidic residues" evidence="1">
    <location>
        <begin position="306"/>
        <end position="322"/>
    </location>
</feature>
<keyword evidence="2" id="KW-1133">Transmembrane helix</keyword>
<feature type="transmembrane region" description="Helical" evidence="2">
    <location>
        <begin position="32"/>
        <end position="53"/>
    </location>
</feature>
<feature type="region of interest" description="Disordered" evidence="1">
    <location>
        <begin position="260"/>
        <end position="284"/>
    </location>
</feature>
<feature type="transmembrane region" description="Helical" evidence="2">
    <location>
        <begin position="6"/>
        <end position="25"/>
    </location>
</feature>
<dbReference type="EMBL" id="JAHRIO010000098">
    <property type="protein sequence ID" value="MEQ2157532.1"/>
    <property type="molecule type" value="Genomic_DNA"/>
</dbReference>
<accession>A0ABV0MEJ3</accession>
<feature type="transmembrane region" description="Helical" evidence="2">
    <location>
        <begin position="65"/>
        <end position="88"/>
    </location>
</feature>
<evidence type="ECO:0000313" key="4">
    <source>
        <dbReference type="EMBL" id="MEQ2157532.1"/>
    </source>
</evidence>
<feature type="compositionally biased region" description="Acidic residues" evidence="1">
    <location>
        <begin position="334"/>
        <end position="349"/>
    </location>
</feature>
<feature type="region of interest" description="Disordered" evidence="1">
    <location>
        <begin position="306"/>
        <end position="349"/>
    </location>
</feature>